<evidence type="ECO:0000313" key="9">
    <source>
        <dbReference type="Proteomes" id="UP000283509"/>
    </source>
</evidence>
<gene>
    <name evidence="8" type="ORF">C7M84_018343</name>
</gene>
<evidence type="ECO:0000256" key="4">
    <source>
        <dbReference type="ARBA" id="ARBA00022847"/>
    </source>
</evidence>
<keyword evidence="5 7" id="KW-1133">Transmembrane helix</keyword>
<dbReference type="Pfam" id="PF01758">
    <property type="entry name" value="SBF"/>
    <property type="match status" value="1"/>
</dbReference>
<accession>A0A423SHN0</accession>
<name>A0A423SHN0_PENVA</name>
<dbReference type="OrthoDB" id="203097at2759"/>
<dbReference type="GO" id="GO:0016020">
    <property type="term" value="C:membrane"/>
    <property type="evidence" value="ECO:0007669"/>
    <property type="project" value="UniProtKB-SubCell"/>
</dbReference>
<evidence type="ECO:0000313" key="8">
    <source>
        <dbReference type="EMBL" id="ROT63746.1"/>
    </source>
</evidence>
<dbReference type="Gene3D" id="1.20.1530.20">
    <property type="match status" value="1"/>
</dbReference>
<comment type="caution">
    <text evidence="8">The sequence shown here is derived from an EMBL/GenBank/DDBJ whole genome shotgun (WGS) entry which is preliminary data.</text>
</comment>
<reference evidence="8 9" key="1">
    <citation type="submission" date="2018-04" db="EMBL/GenBank/DDBJ databases">
        <authorList>
            <person name="Zhang X."/>
            <person name="Yuan J."/>
            <person name="Li F."/>
            <person name="Xiang J."/>
        </authorList>
    </citation>
    <scope>NUCLEOTIDE SEQUENCE [LARGE SCALE GENOMIC DNA]</scope>
    <source>
        <tissue evidence="8">Muscle</tissue>
    </source>
</reference>
<sequence>MAIKNVYLVPDINRAVLTPFEVTHPRTGFVDPPPLPCAAMLIRCSKKLWLTCSFVVLLAGLGLAQEEDQDVVRFEPAELIHVIEGTVHEVTWYTILPDVSRVSASVEDPTVAEVVGASDVTRSAPGGNATHYGSLNVSALFIGYNKVRVTLFDRQDVVVGEGTLDMSVLLSYQKLNDIFTLAIGILVAVVYVNMGATMNLEIIKDISKKPIGPLLGIVCQYLFMPLIAFGLGKLAFPGNVLAQLGMFLTGCSPGGGLSNMWTYLLGGSLDLSILMTGKTFHLTFNAECHALNHNSHAPSVRVIGDSADNPPLCMGPECSVIPPEEAELRHISLA</sequence>
<evidence type="ECO:0000256" key="1">
    <source>
        <dbReference type="ARBA" id="ARBA00004141"/>
    </source>
</evidence>
<protein>
    <recommendedName>
        <fullName evidence="10">Solute carrier family 10 member 6</fullName>
    </recommendedName>
</protein>
<keyword evidence="6 7" id="KW-0472">Membrane</keyword>
<organism evidence="8 9">
    <name type="scientific">Penaeus vannamei</name>
    <name type="common">Whiteleg shrimp</name>
    <name type="synonym">Litopenaeus vannamei</name>
    <dbReference type="NCBI Taxonomy" id="6689"/>
    <lineage>
        <taxon>Eukaryota</taxon>
        <taxon>Metazoa</taxon>
        <taxon>Ecdysozoa</taxon>
        <taxon>Arthropoda</taxon>
        <taxon>Crustacea</taxon>
        <taxon>Multicrustacea</taxon>
        <taxon>Malacostraca</taxon>
        <taxon>Eumalacostraca</taxon>
        <taxon>Eucarida</taxon>
        <taxon>Decapoda</taxon>
        <taxon>Dendrobranchiata</taxon>
        <taxon>Penaeoidea</taxon>
        <taxon>Penaeidae</taxon>
        <taxon>Penaeus</taxon>
    </lineage>
</organism>
<keyword evidence="4" id="KW-0813">Transport</keyword>
<dbReference type="InterPro" id="IPR004710">
    <property type="entry name" value="Bilac:Na_transpt"/>
</dbReference>
<comment type="similarity">
    <text evidence="2">Belongs to the bile acid:sodium symporter (BASS) (TC 2.A.28) family.</text>
</comment>
<keyword evidence="9" id="KW-1185">Reference proteome</keyword>
<proteinExistence type="inferred from homology"/>
<dbReference type="InterPro" id="IPR002657">
    <property type="entry name" value="BilAc:Na_symport/Acr3"/>
</dbReference>
<evidence type="ECO:0000256" key="2">
    <source>
        <dbReference type="ARBA" id="ARBA00006528"/>
    </source>
</evidence>
<dbReference type="EMBL" id="QCYY01003384">
    <property type="protein sequence ID" value="ROT63746.1"/>
    <property type="molecule type" value="Genomic_DNA"/>
</dbReference>
<evidence type="ECO:0000256" key="5">
    <source>
        <dbReference type="ARBA" id="ARBA00022989"/>
    </source>
</evidence>
<reference evidence="8 9" key="2">
    <citation type="submission" date="2019-01" db="EMBL/GenBank/DDBJ databases">
        <title>The decoding of complex shrimp genome reveals the adaptation for benthos swimmer, frequently molting mechanism and breeding impact on genome.</title>
        <authorList>
            <person name="Sun Y."/>
            <person name="Gao Y."/>
            <person name="Yu Y."/>
        </authorList>
    </citation>
    <scope>NUCLEOTIDE SEQUENCE [LARGE SCALE GENOMIC DNA]</scope>
    <source>
        <tissue evidence="8">Muscle</tissue>
    </source>
</reference>
<evidence type="ECO:0000256" key="7">
    <source>
        <dbReference type="SAM" id="Phobius"/>
    </source>
</evidence>
<evidence type="ECO:0000256" key="3">
    <source>
        <dbReference type="ARBA" id="ARBA00022692"/>
    </source>
</evidence>
<dbReference type="Proteomes" id="UP000283509">
    <property type="component" value="Unassembled WGS sequence"/>
</dbReference>
<keyword evidence="3 7" id="KW-0812">Transmembrane</keyword>
<dbReference type="GO" id="GO:0015293">
    <property type="term" value="F:symporter activity"/>
    <property type="evidence" value="ECO:0007669"/>
    <property type="project" value="UniProtKB-KW"/>
</dbReference>
<feature type="transmembrane region" description="Helical" evidence="7">
    <location>
        <begin position="244"/>
        <end position="265"/>
    </location>
</feature>
<keyword evidence="4" id="KW-0769">Symport</keyword>
<feature type="transmembrane region" description="Helical" evidence="7">
    <location>
        <begin position="212"/>
        <end position="232"/>
    </location>
</feature>
<comment type="subcellular location">
    <subcellularLocation>
        <location evidence="1">Membrane</location>
        <topology evidence="1">Multi-pass membrane protein</topology>
    </subcellularLocation>
</comment>
<feature type="transmembrane region" description="Helical" evidence="7">
    <location>
        <begin position="178"/>
        <end position="200"/>
    </location>
</feature>
<dbReference type="AlphaFoldDB" id="A0A423SHN0"/>
<dbReference type="PANTHER" id="PTHR10361:SF28">
    <property type="entry name" value="P3 PROTEIN-RELATED"/>
    <property type="match status" value="1"/>
</dbReference>
<dbReference type="PANTHER" id="PTHR10361">
    <property type="entry name" value="SODIUM-BILE ACID COTRANSPORTER"/>
    <property type="match status" value="1"/>
</dbReference>
<evidence type="ECO:0000256" key="6">
    <source>
        <dbReference type="ARBA" id="ARBA00023136"/>
    </source>
</evidence>
<evidence type="ECO:0008006" key="10">
    <source>
        <dbReference type="Google" id="ProtNLM"/>
    </source>
</evidence>
<dbReference type="InterPro" id="IPR038770">
    <property type="entry name" value="Na+/solute_symporter_sf"/>
</dbReference>